<keyword evidence="2 7" id="KW-0547">Nucleotide-binding</keyword>
<evidence type="ECO:0000256" key="4">
    <source>
        <dbReference type="ARBA" id="ARBA00022917"/>
    </source>
</evidence>
<dbReference type="CDD" id="cd00814">
    <property type="entry name" value="MetRS_core"/>
    <property type="match status" value="1"/>
</dbReference>
<name>D1CDU2_THET1</name>
<dbReference type="KEGG" id="ttr:Tter_0176"/>
<dbReference type="InterPro" id="IPR014729">
    <property type="entry name" value="Rossmann-like_a/b/a_fold"/>
</dbReference>
<evidence type="ECO:0000256" key="6">
    <source>
        <dbReference type="ARBA" id="ARBA00047364"/>
    </source>
</evidence>
<dbReference type="NCBIfam" id="NF008900">
    <property type="entry name" value="PRK12267.1"/>
    <property type="match status" value="1"/>
</dbReference>
<evidence type="ECO:0000313" key="10">
    <source>
        <dbReference type="EMBL" id="ACZ41098.1"/>
    </source>
</evidence>
<dbReference type="GO" id="GO:0006431">
    <property type="term" value="P:methionyl-tRNA aminoacylation"/>
    <property type="evidence" value="ECO:0007669"/>
    <property type="project" value="UniProtKB-UniRule"/>
</dbReference>
<dbReference type="STRING" id="525904.Tter_0176"/>
<dbReference type="GO" id="GO:0005737">
    <property type="term" value="C:cytoplasm"/>
    <property type="evidence" value="ECO:0007669"/>
    <property type="project" value="UniProtKB-SubCell"/>
</dbReference>
<dbReference type="SUPFAM" id="SSF47323">
    <property type="entry name" value="Anticodon-binding domain of a subclass of class I aminoacyl-tRNA synthetases"/>
    <property type="match status" value="1"/>
</dbReference>
<feature type="domain" description="Methionyl/Leucyl tRNA synthetase" evidence="8">
    <location>
        <begin position="6"/>
        <end position="148"/>
    </location>
</feature>
<organism evidence="10 11">
    <name type="scientific">Thermobaculum terrenum (strain ATCC BAA-798 / CCMEE 7001 / YNP1)</name>
    <dbReference type="NCBI Taxonomy" id="525904"/>
    <lineage>
        <taxon>Bacteria</taxon>
        <taxon>Bacillati</taxon>
        <taxon>Chloroflexota</taxon>
        <taxon>Chloroflexia</taxon>
        <taxon>Candidatus Thermobaculales</taxon>
        <taxon>Candidatus Thermobaculaceae</taxon>
        <taxon>Thermobaculum</taxon>
    </lineage>
</organism>
<dbReference type="Gene3D" id="2.170.220.10">
    <property type="match status" value="1"/>
</dbReference>
<evidence type="ECO:0000259" key="8">
    <source>
        <dbReference type="Pfam" id="PF09334"/>
    </source>
</evidence>
<evidence type="ECO:0000259" key="9">
    <source>
        <dbReference type="Pfam" id="PF19303"/>
    </source>
</evidence>
<keyword evidence="7" id="KW-0862">Zinc</keyword>
<feature type="binding site" evidence="7">
    <location>
        <position position="149"/>
    </location>
    <ligand>
        <name>Zn(2+)</name>
        <dbReference type="ChEBI" id="CHEBI:29105"/>
    </ligand>
</feature>
<dbReference type="SUPFAM" id="SSF52374">
    <property type="entry name" value="Nucleotidylyl transferase"/>
    <property type="match status" value="1"/>
</dbReference>
<keyword evidence="7" id="KW-0479">Metal-binding</keyword>
<reference evidence="11" key="1">
    <citation type="journal article" date="2010" name="Stand. Genomic Sci.">
        <title>Complete genome sequence of 'Thermobaculum terrenum' type strain (YNP1).</title>
        <authorList>
            <person name="Kiss H."/>
            <person name="Cleland D."/>
            <person name="Lapidus A."/>
            <person name="Lucas S."/>
            <person name="Glavina Del Rio T."/>
            <person name="Nolan M."/>
            <person name="Tice H."/>
            <person name="Han C."/>
            <person name="Goodwin L."/>
            <person name="Pitluck S."/>
            <person name="Liolios K."/>
            <person name="Ivanova N."/>
            <person name="Mavromatis K."/>
            <person name="Ovchinnikova G."/>
            <person name="Pati A."/>
            <person name="Chen A."/>
            <person name="Palaniappan K."/>
            <person name="Land M."/>
            <person name="Hauser L."/>
            <person name="Chang Y."/>
            <person name="Jeffries C."/>
            <person name="Lu M."/>
            <person name="Brettin T."/>
            <person name="Detter J."/>
            <person name="Goker M."/>
            <person name="Tindall B."/>
            <person name="Beck B."/>
            <person name="McDermott T."/>
            <person name="Woyke T."/>
            <person name="Bristow J."/>
            <person name="Eisen J."/>
            <person name="Markowitz V."/>
            <person name="Hugenholtz P."/>
            <person name="Kyrpides N."/>
            <person name="Klenk H."/>
            <person name="Cheng J."/>
        </authorList>
    </citation>
    <scope>NUCLEOTIDE SEQUENCE [LARGE SCALE GENOMIC DNA]</scope>
    <source>
        <strain evidence="11">ATCC BAA-798 / YNP1</strain>
    </source>
</reference>
<evidence type="ECO:0000256" key="7">
    <source>
        <dbReference type="HAMAP-Rule" id="MF_01228"/>
    </source>
</evidence>
<dbReference type="HAMAP" id="MF_01228">
    <property type="entry name" value="Met_tRNA_synth_type2"/>
    <property type="match status" value="1"/>
</dbReference>
<comment type="cofactor">
    <cofactor evidence="7">
        <name>Zn(2+)</name>
        <dbReference type="ChEBI" id="CHEBI:29105"/>
    </cofactor>
    <text evidence="7">Binds 1 zinc ion per subunit.</text>
</comment>
<feature type="binding site" evidence="7">
    <location>
        <position position="129"/>
    </location>
    <ligand>
        <name>Zn(2+)</name>
        <dbReference type="ChEBI" id="CHEBI:29105"/>
    </ligand>
</feature>
<dbReference type="InterPro" id="IPR033911">
    <property type="entry name" value="MetRS_core"/>
</dbReference>
<comment type="caution">
    <text evidence="7">Lacks conserved residue(s) required for the propagation of feature annotation.</text>
</comment>
<dbReference type="EMBL" id="CP001825">
    <property type="protein sequence ID" value="ACZ41098.1"/>
    <property type="molecule type" value="Genomic_DNA"/>
</dbReference>
<dbReference type="PRINTS" id="PR01041">
    <property type="entry name" value="TRNASYNTHMET"/>
</dbReference>
<evidence type="ECO:0000256" key="2">
    <source>
        <dbReference type="ARBA" id="ARBA00022741"/>
    </source>
</evidence>
<dbReference type="PANTHER" id="PTHR43326:SF1">
    <property type="entry name" value="METHIONINE--TRNA LIGASE, MITOCHONDRIAL"/>
    <property type="match status" value="1"/>
</dbReference>
<dbReference type="Proteomes" id="UP000000323">
    <property type="component" value="Chromosome 1"/>
</dbReference>
<keyword evidence="7" id="KW-0963">Cytoplasm</keyword>
<dbReference type="Gene3D" id="1.10.730.10">
    <property type="entry name" value="Isoleucyl-tRNA Synthetase, Domain 1"/>
    <property type="match status" value="1"/>
</dbReference>
<feature type="domain" description="Methionyl-tRNA synthetase anticodon-binding" evidence="9">
    <location>
        <begin position="378"/>
        <end position="521"/>
    </location>
</feature>
<feature type="binding site" evidence="7">
    <location>
        <position position="132"/>
    </location>
    <ligand>
        <name>Zn(2+)</name>
        <dbReference type="ChEBI" id="CHEBI:29105"/>
    </ligand>
</feature>
<dbReference type="FunFam" id="2.170.220.10:FF:000001">
    <property type="entry name" value="methionine--tRNA ligase, mitochondrial"/>
    <property type="match status" value="1"/>
</dbReference>
<feature type="binding site" evidence="7">
    <location>
        <position position="146"/>
    </location>
    <ligand>
        <name>Zn(2+)</name>
        <dbReference type="ChEBI" id="CHEBI:29105"/>
    </ligand>
</feature>
<evidence type="ECO:0000256" key="5">
    <source>
        <dbReference type="ARBA" id="ARBA00023146"/>
    </source>
</evidence>
<dbReference type="eggNOG" id="COG0143">
    <property type="taxonomic scope" value="Bacteria"/>
</dbReference>
<keyword evidence="3 7" id="KW-0067">ATP-binding</keyword>
<keyword evidence="4 7" id="KW-0648">Protein biosynthesis</keyword>
<feature type="short sequence motif" description="'KMSKS' region" evidence="7">
    <location>
        <begin position="303"/>
        <end position="307"/>
    </location>
</feature>
<dbReference type="FunFam" id="1.10.730.10:FF:000026">
    <property type="entry name" value="Methionine--tRNA ligase"/>
    <property type="match status" value="1"/>
</dbReference>
<keyword evidence="5 7" id="KW-0030">Aminoacyl-tRNA synthetase</keyword>
<dbReference type="GO" id="GO:0005524">
    <property type="term" value="F:ATP binding"/>
    <property type="evidence" value="ECO:0007669"/>
    <property type="project" value="UniProtKB-UniRule"/>
</dbReference>
<dbReference type="Pfam" id="PF09334">
    <property type="entry name" value="tRNA-synt_1g"/>
    <property type="match status" value="2"/>
</dbReference>
<dbReference type="InterPro" id="IPR023457">
    <property type="entry name" value="Met-tRNA_synth_2"/>
</dbReference>
<comment type="similarity">
    <text evidence="7">Belongs to the class-I aminoacyl-tRNA synthetase family. MetG type 2A subfamily.</text>
</comment>
<comment type="catalytic activity">
    <reaction evidence="6 7">
        <text>tRNA(Met) + L-methionine + ATP = L-methionyl-tRNA(Met) + AMP + diphosphate</text>
        <dbReference type="Rhea" id="RHEA:13481"/>
        <dbReference type="Rhea" id="RHEA-COMP:9667"/>
        <dbReference type="Rhea" id="RHEA-COMP:9698"/>
        <dbReference type="ChEBI" id="CHEBI:30616"/>
        <dbReference type="ChEBI" id="CHEBI:33019"/>
        <dbReference type="ChEBI" id="CHEBI:57844"/>
        <dbReference type="ChEBI" id="CHEBI:78442"/>
        <dbReference type="ChEBI" id="CHEBI:78530"/>
        <dbReference type="ChEBI" id="CHEBI:456215"/>
        <dbReference type="EC" id="6.1.1.10"/>
    </reaction>
</comment>
<dbReference type="CDD" id="cd07957">
    <property type="entry name" value="Anticodon_Ia_Met"/>
    <property type="match status" value="1"/>
</dbReference>
<dbReference type="InterPro" id="IPR015413">
    <property type="entry name" value="Methionyl/Leucyl_tRNA_Synth"/>
</dbReference>
<gene>
    <name evidence="7" type="primary">metG</name>
    <name evidence="10" type="ordered locus">Tter_0176</name>
</gene>
<comment type="subunit">
    <text evidence="7">Monomer.</text>
</comment>
<accession>D1CDU2</accession>
<evidence type="ECO:0000256" key="3">
    <source>
        <dbReference type="ARBA" id="ARBA00022840"/>
    </source>
</evidence>
<protein>
    <recommendedName>
        <fullName evidence="7">Methionine--tRNA ligase</fullName>
        <ecNumber evidence="7">6.1.1.10</ecNumber>
    </recommendedName>
    <alternativeName>
        <fullName evidence="7">Methionyl-tRNA synthetase</fullName>
        <shortName evidence="7">MetRS</shortName>
    </alternativeName>
</protein>
<keyword evidence="11" id="KW-1185">Reference proteome</keyword>
<dbReference type="AlphaFoldDB" id="D1CDU2"/>
<dbReference type="Gene3D" id="3.40.50.620">
    <property type="entry name" value="HUPs"/>
    <property type="match status" value="1"/>
</dbReference>
<dbReference type="HOGENOM" id="CLU_009710_9_2_0"/>
<keyword evidence="1 7" id="KW-0436">Ligase</keyword>
<comment type="subcellular location">
    <subcellularLocation>
        <location evidence="7">Cytoplasm</location>
    </subcellularLocation>
</comment>
<feature type="domain" description="Methionyl/Leucyl tRNA synthetase" evidence="8">
    <location>
        <begin position="152"/>
        <end position="366"/>
    </location>
</feature>
<dbReference type="GO" id="GO:0004825">
    <property type="term" value="F:methionine-tRNA ligase activity"/>
    <property type="evidence" value="ECO:0007669"/>
    <property type="project" value="UniProtKB-UniRule"/>
</dbReference>
<evidence type="ECO:0000256" key="1">
    <source>
        <dbReference type="ARBA" id="ARBA00022598"/>
    </source>
</evidence>
<dbReference type="EC" id="6.1.1.10" evidence="7"/>
<evidence type="ECO:0000313" key="11">
    <source>
        <dbReference type="Proteomes" id="UP000000323"/>
    </source>
</evidence>
<dbReference type="InterPro" id="IPR009080">
    <property type="entry name" value="tRNAsynth_Ia_anticodon-bd"/>
</dbReference>
<sequence>MSGSRYYITTAIPYVNAKPHIGFALELVQTDVLARYHRLIGDDTRFLTGTDDNALKNVQAAEAEGISTKELVDRNAELFKALREPLAVSFDDFIRTSGEKRHIDGVQKLWRACQRSGDIYKRVYKGLYCVGCEQFYSEEELVNGLCPEHLTRPELVEEENYFFRLSKYTDRLISIIESGELRILPETRRNEVLSFIRRGLEDFSISRASSRARGWGIPVPDDPDQVMYVWFDALGNYITALDYAYDGELYRRYWLENPHRTHVIGKGILRFHAVYWPAMLLSAGEPLPTTIYVHEYLTINGQKISKSLGNVIDPISIVERFGTDALRYWFVREVSRTEDTDFTWDRLVTRYNADLANDLGNLLNRTVSMIRRYREGKVPSPSDSTDLEQDLRQIAEGIPEKIYKYLDEFDLRAAITAIWDLVTRANRYVEESAPWLLARQEKNGDGAASSRLDTVLYSLAESLRVIAVHLSPFLPLTSSKILEQLGIGADSQTKWPDVAAWGGLQPGTLVGEPKPIFPRVELTTSEIS</sequence>
<dbReference type="InterPro" id="IPR041872">
    <property type="entry name" value="Anticodon_Met"/>
</dbReference>
<dbReference type="GO" id="GO:0046872">
    <property type="term" value="F:metal ion binding"/>
    <property type="evidence" value="ECO:0007669"/>
    <property type="project" value="UniProtKB-KW"/>
</dbReference>
<dbReference type="Pfam" id="PF19303">
    <property type="entry name" value="Anticodon_3"/>
    <property type="match status" value="1"/>
</dbReference>
<comment type="function">
    <text evidence="7">Is required not only for elongation of protein synthesis but also for the initiation of all mRNA translation through initiator tRNA(fMet) aminoacylation.</text>
</comment>
<dbReference type="PANTHER" id="PTHR43326">
    <property type="entry name" value="METHIONYL-TRNA SYNTHETASE"/>
    <property type="match status" value="1"/>
</dbReference>
<proteinExistence type="inferred from homology"/>